<dbReference type="AlphaFoldDB" id="A0A642UVL8"/>
<name>A0A642UVL8_DIURU</name>
<dbReference type="RefSeq" id="XP_034012473.1">
    <property type="nucleotide sequence ID" value="XM_034155293.1"/>
</dbReference>
<proteinExistence type="inferred from homology"/>
<organism evidence="2 3">
    <name type="scientific">Diutina rugosa</name>
    <name type="common">Yeast</name>
    <name type="synonym">Candida rugosa</name>
    <dbReference type="NCBI Taxonomy" id="5481"/>
    <lineage>
        <taxon>Eukaryota</taxon>
        <taxon>Fungi</taxon>
        <taxon>Dikarya</taxon>
        <taxon>Ascomycota</taxon>
        <taxon>Saccharomycotina</taxon>
        <taxon>Pichiomycetes</taxon>
        <taxon>Debaryomycetaceae</taxon>
        <taxon>Diutina</taxon>
    </lineage>
</organism>
<accession>A0A642UVL8</accession>
<dbReference type="Gene3D" id="3.40.30.10">
    <property type="entry name" value="Glutaredoxin"/>
    <property type="match status" value="1"/>
</dbReference>
<evidence type="ECO:0000313" key="2">
    <source>
        <dbReference type="EMBL" id="KAA8902725.1"/>
    </source>
</evidence>
<comment type="caution">
    <text evidence="2">The sequence shown here is derived from an EMBL/GenBank/DDBJ whole genome shotgun (WGS) entry which is preliminary data.</text>
</comment>
<dbReference type="GeneID" id="54781272"/>
<sequence length="92" mass="10832">MLRISRRWLSLRFFTKDGCKLCSDADGVLTTTLKQFPQVPLEKIDITDPANQEWFDKYCFDVPVLHVERDGEAPVKFMHYFHEDKIAGELKR</sequence>
<dbReference type="Proteomes" id="UP000449547">
    <property type="component" value="Unassembled WGS sequence"/>
</dbReference>
<evidence type="ECO:0000313" key="3">
    <source>
        <dbReference type="Proteomes" id="UP000449547"/>
    </source>
</evidence>
<dbReference type="VEuPathDB" id="FungiDB:DIURU_002621"/>
<dbReference type="Pfam" id="PF05768">
    <property type="entry name" value="Glrx-like"/>
    <property type="match status" value="1"/>
</dbReference>
<keyword evidence="1" id="KW-0813">Transport</keyword>
<dbReference type="EMBL" id="SWFT01000082">
    <property type="protein sequence ID" value="KAA8902725.1"/>
    <property type="molecule type" value="Genomic_DNA"/>
</dbReference>
<dbReference type="InterPro" id="IPR052565">
    <property type="entry name" value="Glutaredoxin-like_YDR286C"/>
</dbReference>
<dbReference type="SUPFAM" id="SSF52833">
    <property type="entry name" value="Thioredoxin-like"/>
    <property type="match status" value="1"/>
</dbReference>
<protein>
    <recommendedName>
        <fullName evidence="1">Glutaredoxin-like protein</fullName>
    </recommendedName>
</protein>
<dbReference type="PANTHER" id="PTHR33558">
    <property type="entry name" value="GLUTAREDOXIN-LIKE PROTEIN C5ORF63 HOMOLOG"/>
    <property type="match status" value="1"/>
</dbReference>
<dbReference type="InterPro" id="IPR008554">
    <property type="entry name" value="Glutaredoxin-like"/>
</dbReference>
<keyword evidence="1" id="KW-0249">Electron transport</keyword>
<gene>
    <name evidence="2" type="ORF">DIURU_002621</name>
</gene>
<dbReference type="InterPro" id="IPR036249">
    <property type="entry name" value="Thioredoxin-like_sf"/>
</dbReference>
<dbReference type="PANTHER" id="PTHR33558:SF1">
    <property type="entry name" value="GLUTAREDOXIN-LIKE PROTEIN C5ORF63 HOMOLOG"/>
    <property type="match status" value="1"/>
</dbReference>
<comment type="similarity">
    <text evidence="1">Belongs to the glutaredoxin family.</text>
</comment>
<keyword evidence="3" id="KW-1185">Reference proteome</keyword>
<dbReference type="OrthoDB" id="429967at2759"/>
<evidence type="ECO:0000256" key="1">
    <source>
        <dbReference type="RuleBase" id="RU363082"/>
    </source>
</evidence>
<dbReference type="OMA" id="DIYCYDV"/>
<reference evidence="2 3" key="1">
    <citation type="submission" date="2019-07" db="EMBL/GenBank/DDBJ databases">
        <title>Genome assembly of two rare yeast pathogens: Diutina rugosa and Trichomonascus ciferrii.</title>
        <authorList>
            <person name="Mixao V."/>
            <person name="Saus E."/>
            <person name="Hansen A."/>
            <person name="Lass-Flor C."/>
            <person name="Gabaldon T."/>
        </authorList>
    </citation>
    <scope>NUCLEOTIDE SEQUENCE [LARGE SCALE GENOMIC DNA]</scope>
    <source>
        <strain evidence="2 3">CBS 613</strain>
    </source>
</reference>